<protein>
    <submittedName>
        <fullName evidence="5">Ankyrin repeat domain-containing protein 50</fullName>
    </submittedName>
</protein>
<gene>
    <name evidence="4" type="ORF">C1SCF055_LOCUS17312</name>
</gene>
<evidence type="ECO:0000256" key="1">
    <source>
        <dbReference type="ARBA" id="ARBA00022737"/>
    </source>
</evidence>
<evidence type="ECO:0000256" key="3">
    <source>
        <dbReference type="PROSITE-ProRule" id="PRU00023"/>
    </source>
</evidence>
<sequence>MFAFNIDEFHAINATCKGQNSKHKHAAWGYNRKTKSFATAEETAYPMGLSKMIAMVIVRCLIRLGIQANPETLEAIQPVSLQALQKMRAATGTQSRSSRIPALVPTYQTRFRLAGTEDDLPSAHLFQRLRDDVTIASNPLQVLPKGSKLLAITPADSLVTGDDEFSQPEVFKLSAPDTNDAPQLLQTWGIPWKPEQFVDQVVQAGHPMDMATFLPARLKALLETYKCKDCDKRNSDRLSAMQFWLKRALDLKQSERELHESLHPGVAQVLNGKRILLWRQMLESIEYEDMGVVEEFSAGTPLTGESQVTGLWPKKFRPASMTASDLEKVASAQRPLLTYQSFEFMDADIIAAVWQQSQDEVAAGELEGPFDIEDLPLTFPLSKRFGIKQSSKIRCVDDFTQSSINACAQTCESPKPHTVDILCSMCLGLMGISGDGTVWQARSFDLKRAYRQCAIRPDHACHSFIAVANPEAQQVKCFKMRALPFGSVMSVHSFLRVAHSLWAILVTIFNVYISNYFDDFVALAAVPETQTVTAAVSMAFKVLGWAFAETGDKAPPFASLVTALGVTIDVSSLHCGTVTIDNTPNRKMEISAMLQQVLEQGSLPRQEALKLRGRLQFVAGQIFGRVAKRCLAIVTQHAYGEHGPMISDEARQALQLFHQLINMDVPRTLSLTNAATWFIFTDASYEPQQMSAVAGIGAVLVDQLGNRCGFISLFLDEGMLERLNATNRKTIIFECELFAIFISMYCWRKRLCNSQVDVCTDNDGVKDVLIACQTSSVNASPILCAILQLEFDLRWNAWFSRVDMDKLWTTLLELSTRGGFDQQRVASDLLAELPSDLPKGLSLVLAARQGQQHLVDALLSSRVEVDSRDPHGGTALLRAVQLGIGARPTIQRLLEASAEVGALSDFGETPLSEAASSGSVELLQSLLDASRLVPPPSLLGAALAKAAEAKQRGTTRLLLEQKAPPLLEALFGWIDCADLEMMTALLERKASVNERREHDGETALVAASASRPEVVLLLCQWKAEVNAVNRKGVAPLVAACSASREAVVEALLNCRAAPDVPESSMSPLVAAALAGNCAVAQRLLAASATAEAVDAQGRTALAAAAATGSGQLCHLLLAARCDPNCAGGAAGAAGAPPLAIAVAAQHTALAVQLLAARADVEQLSERKQSPLMMAAAAGNLEMCRKLLEAGASPNAVDAEDAKSPLVLSASVGHREICQVLLEAKALVNSGSVTALHAAAANGHEEVCRDLLSARANLSALGPQQRTAAQAAQRAGYAALSELLSSPYKWVPWGWSYETMKTAAKGWRISHDVVRVQLIHVNYFPLLVPCNIIYHLCHLSDQHFN</sequence>
<dbReference type="EMBL" id="CAMXCT010001460">
    <property type="protein sequence ID" value="CAI3990313.1"/>
    <property type="molecule type" value="Genomic_DNA"/>
</dbReference>
<dbReference type="Pfam" id="PF12796">
    <property type="entry name" value="Ank_2"/>
    <property type="match status" value="3"/>
</dbReference>
<comment type="caution">
    <text evidence="4">The sequence shown here is derived from an EMBL/GenBank/DDBJ whole genome shotgun (WGS) entry which is preliminary data.</text>
</comment>
<dbReference type="InterPro" id="IPR043502">
    <property type="entry name" value="DNA/RNA_pol_sf"/>
</dbReference>
<dbReference type="InterPro" id="IPR036770">
    <property type="entry name" value="Ankyrin_rpt-contain_sf"/>
</dbReference>
<dbReference type="Gene3D" id="1.25.40.20">
    <property type="entry name" value="Ankyrin repeat-containing domain"/>
    <property type="match status" value="3"/>
</dbReference>
<dbReference type="OrthoDB" id="445766at2759"/>
<accession>A0A9P1CFX2</accession>
<dbReference type="PANTHER" id="PTHR24198">
    <property type="entry name" value="ANKYRIN REPEAT AND PROTEIN KINASE DOMAIN-CONTAINING PROTEIN"/>
    <property type="match status" value="1"/>
</dbReference>
<dbReference type="InterPro" id="IPR002110">
    <property type="entry name" value="Ankyrin_rpt"/>
</dbReference>
<dbReference type="PANTHER" id="PTHR24198:SF165">
    <property type="entry name" value="ANKYRIN REPEAT-CONTAINING PROTEIN-RELATED"/>
    <property type="match status" value="1"/>
</dbReference>
<keyword evidence="6" id="KW-1185">Reference proteome</keyword>
<evidence type="ECO:0000313" key="5">
    <source>
        <dbReference type="EMBL" id="CAL4777625.1"/>
    </source>
</evidence>
<dbReference type="EMBL" id="CAMXCT030001460">
    <property type="protein sequence ID" value="CAL4777625.1"/>
    <property type="molecule type" value="Genomic_DNA"/>
</dbReference>
<dbReference type="Proteomes" id="UP001152797">
    <property type="component" value="Unassembled WGS sequence"/>
</dbReference>
<evidence type="ECO:0000256" key="2">
    <source>
        <dbReference type="ARBA" id="ARBA00023043"/>
    </source>
</evidence>
<proteinExistence type="predicted"/>
<dbReference type="SUPFAM" id="SSF48403">
    <property type="entry name" value="Ankyrin repeat"/>
    <property type="match status" value="2"/>
</dbReference>
<evidence type="ECO:0000313" key="4">
    <source>
        <dbReference type="EMBL" id="CAI3990313.1"/>
    </source>
</evidence>
<dbReference type="PROSITE" id="PS50297">
    <property type="entry name" value="ANK_REP_REGION"/>
    <property type="match status" value="2"/>
</dbReference>
<dbReference type="SUPFAM" id="SSF56672">
    <property type="entry name" value="DNA/RNA polymerases"/>
    <property type="match status" value="1"/>
</dbReference>
<dbReference type="PROSITE" id="PS50088">
    <property type="entry name" value="ANK_REPEAT"/>
    <property type="match status" value="2"/>
</dbReference>
<keyword evidence="1" id="KW-0677">Repeat</keyword>
<evidence type="ECO:0000313" key="6">
    <source>
        <dbReference type="Proteomes" id="UP001152797"/>
    </source>
</evidence>
<keyword evidence="2 3" id="KW-0040">ANK repeat</keyword>
<reference evidence="5 6" key="2">
    <citation type="submission" date="2024-05" db="EMBL/GenBank/DDBJ databases">
        <authorList>
            <person name="Chen Y."/>
            <person name="Shah S."/>
            <person name="Dougan E. K."/>
            <person name="Thang M."/>
            <person name="Chan C."/>
        </authorList>
    </citation>
    <scope>NUCLEOTIDE SEQUENCE [LARGE SCALE GENOMIC DNA]</scope>
</reference>
<dbReference type="EMBL" id="CAMXCT020001460">
    <property type="protein sequence ID" value="CAL1143688.1"/>
    <property type="molecule type" value="Genomic_DNA"/>
</dbReference>
<dbReference type="SMART" id="SM00248">
    <property type="entry name" value="ANK"/>
    <property type="match status" value="12"/>
</dbReference>
<feature type="repeat" description="ANK" evidence="3">
    <location>
        <begin position="1166"/>
        <end position="1198"/>
    </location>
</feature>
<name>A0A9P1CFX2_9DINO</name>
<reference evidence="4" key="1">
    <citation type="submission" date="2022-10" db="EMBL/GenBank/DDBJ databases">
        <authorList>
            <person name="Chen Y."/>
            <person name="Dougan E. K."/>
            <person name="Chan C."/>
            <person name="Rhodes N."/>
            <person name="Thang M."/>
        </authorList>
    </citation>
    <scope>NUCLEOTIDE SEQUENCE</scope>
</reference>
<organism evidence="4">
    <name type="scientific">Cladocopium goreaui</name>
    <dbReference type="NCBI Taxonomy" id="2562237"/>
    <lineage>
        <taxon>Eukaryota</taxon>
        <taxon>Sar</taxon>
        <taxon>Alveolata</taxon>
        <taxon>Dinophyceae</taxon>
        <taxon>Suessiales</taxon>
        <taxon>Symbiodiniaceae</taxon>
        <taxon>Cladocopium</taxon>
    </lineage>
</organism>
<feature type="repeat" description="ANK" evidence="3">
    <location>
        <begin position="1230"/>
        <end position="1262"/>
    </location>
</feature>